<feature type="compositionally biased region" description="Low complexity" evidence="9">
    <location>
        <begin position="554"/>
        <end position="569"/>
    </location>
</feature>
<keyword evidence="3" id="KW-0808">Transferase</keyword>
<dbReference type="PROSITE" id="PS00108">
    <property type="entry name" value="PROTEIN_KINASE_ST"/>
    <property type="match status" value="1"/>
</dbReference>
<keyword evidence="14" id="KW-1185">Reference proteome</keyword>
<comment type="caution">
    <text evidence="13">The sequence shown here is derived from an EMBL/GenBank/DDBJ whole genome shotgun (WGS) entry which is preliminary data.</text>
</comment>
<dbReference type="FunFam" id="3.30.200.20:FF:000035">
    <property type="entry name" value="Serine/threonine protein kinase Stk1"/>
    <property type="match status" value="1"/>
</dbReference>
<feature type="domain" description="PASTA" evidence="12">
    <location>
        <begin position="485"/>
        <end position="551"/>
    </location>
</feature>
<evidence type="ECO:0000256" key="3">
    <source>
        <dbReference type="ARBA" id="ARBA00022679"/>
    </source>
</evidence>
<dbReference type="Proteomes" id="UP000051291">
    <property type="component" value="Unassembled WGS sequence"/>
</dbReference>
<evidence type="ECO:0000313" key="13">
    <source>
        <dbReference type="EMBL" id="KRM53283.1"/>
    </source>
</evidence>
<evidence type="ECO:0000259" key="12">
    <source>
        <dbReference type="PROSITE" id="PS51178"/>
    </source>
</evidence>
<dbReference type="SUPFAM" id="SSF56112">
    <property type="entry name" value="Protein kinase-like (PK-like)"/>
    <property type="match status" value="1"/>
</dbReference>
<sequence length="569" mass="63812">MRIGYEVGKRYRIIRSLGEGGMANVYEAEDLVQKRRVTLKMLRLDLQDDPRAVERFHKEANSLTKLDNPHIVQIYDFGNDHGVPYLIMEYVKGTDLKTYLKEHYPLSCEKVVDIMEQILSAVESAHRIGIIHRDLKPQNILIDNYGKVKVTDFGISIAAMESATITKTNTMIGSVHYISPEQARGSIITKQSDIYSLGIILFELLTGKVPFEGQTAVSIAVKHYRDNLPSARKINPQVPQALENVILHATAKNLKDRYPDAETMARDLKTALLPVRKNEPKWEVPTEDDAETKTLVIPSAESSKQRPATGSRKTKKAKKQKKKRIYRRHPIAFLIGTLGVIVVITILLMSLKVQVPDLRGMSVREAQEVLLSNNLKLGKKRYEYSNSYLKGQTISSDPARETTVNRNSKINIVISKGPLKTKFGSYIGQNFDQVRKKLKAKGVLVDKETTYSNKYPTGQIVSQSIDPSMKVSLYQLSVTFTVSEGVQTFKIRDLTGYTQKSVIDYAQEHNITIIFEQQYSNTVPKGQVISQDPKANTTVKAGSQVIITLSLGPNNNSENGNNNSETSQS</sequence>
<evidence type="ECO:0000256" key="5">
    <source>
        <dbReference type="ARBA" id="ARBA00022777"/>
    </source>
</evidence>
<feature type="region of interest" description="Disordered" evidence="9">
    <location>
        <begin position="550"/>
        <end position="569"/>
    </location>
</feature>
<dbReference type="SMART" id="SM00220">
    <property type="entry name" value="S_TKc"/>
    <property type="match status" value="1"/>
</dbReference>
<feature type="domain" description="PASTA" evidence="12">
    <location>
        <begin position="417"/>
        <end position="484"/>
    </location>
</feature>
<organism evidence="13 14">
    <name type="scientific">Ligilactobacillus araffinosus DSM 20653</name>
    <dbReference type="NCBI Taxonomy" id="1423820"/>
    <lineage>
        <taxon>Bacteria</taxon>
        <taxon>Bacillati</taxon>
        <taxon>Bacillota</taxon>
        <taxon>Bacilli</taxon>
        <taxon>Lactobacillales</taxon>
        <taxon>Lactobacillaceae</taxon>
        <taxon>Ligilactobacillus</taxon>
    </lineage>
</organism>
<keyword evidence="5 13" id="KW-0418">Kinase</keyword>
<evidence type="ECO:0000313" key="14">
    <source>
        <dbReference type="Proteomes" id="UP000051291"/>
    </source>
</evidence>
<name>A0A0R1ZR92_9LACO</name>
<dbReference type="Gene3D" id="3.30.200.20">
    <property type="entry name" value="Phosphorylase Kinase, domain 1"/>
    <property type="match status" value="1"/>
</dbReference>
<evidence type="ECO:0000256" key="2">
    <source>
        <dbReference type="ARBA" id="ARBA00022527"/>
    </source>
</evidence>
<keyword evidence="10" id="KW-0472">Membrane</keyword>
<dbReference type="NCBIfam" id="NF033483">
    <property type="entry name" value="PknB_PASTA_kin"/>
    <property type="match status" value="1"/>
</dbReference>
<evidence type="ECO:0000256" key="9">
    <source>
        <dbReference type="SAM" id="MobiDB-lite"/>
    </source>
</evidence>
<dbReference type="CDD" id="cd14014">
    <property type="entry name" value="STKc_PknB_like"/>
    <property type="match status" value="1"/>
</dbReference>
<dbReference type="Pfam" id="PF03793">
    <property type="entry name" value="PASTA"/>
    <property type="match status" value="3"/>
</dbReference>
<feature type="compositionally biased region" description="Basic residues" evidence="9">
    <location>
        <begin position="312"/>
        <end position="323"/>
    </location>
</feature>
<comment type="catalytic activity">
    <reaction evidence="8">
        <text>L-seryl-[protein] + ATP = O-phospho-L-seryl-[protein] + ADP + H(+)</text>
        <dbReference type="Rhea" id="RHEA:17989"/>
        <dbReference type="Rhea" id="RHEA-COMP:9863"/>
        <dbReference type="Rhea" id="RHEA-COMP:11604"/>
        <dbReference type="ChEBI" id="CHEBI:15378"/>
        <dbReference type="ChEBI" id="CHEBI:29999"/>
        <dbReference type="ChEBI" id="CHEBI:30616"/>
        <dbReference type="ChEBI" id="CHEBI:83421"/>
        <dbReference type="ChEBI" id="CHEBI:456216"/>
        <dbReference type="EC" id="2.7.11.1"/>
    </reaction>
</comment>
<dbReference type="PROSITE" id="PS51178">
    <property type="entry name" value="PASTA"/>
    <property type="match status" value="3"/>
</dbReference>
<dbReference type="STRING" id="1423820.FC64_GL000565"/>
<accession>A0A0R1ZR92</accession>
<dbReference type="AlphaFoldDB" id="A0A0R1ZR92"/>
<dbReference type="SMART" id="SM00740">
    <property type="entry name" value="PASTA"/>
    <property type="match status" value="3"/>
</dbReference>
<dbReference type="InterPro" id="IPR005543">
    <property type="entry name" value="PASTA_dom"/>
</dbReference>
<feature type="transmembrane region" description="Helical" evidence="10">
    <location>
        <begin position="331"/>
        <end position="351"/>
    </location>
</feature>
<reference evidence="13 14" key="1">
    <citation type="journal article" date="2015" name="Genome Announc.">
        <title>Expanding the biotechnology potential of lactobacilli through comparative genomics of 213 strains and associated genera.</title>
        <authorList>
            <person name="Sun Z."/>
            <person name="Harris H.M."/>
            <person name="McCann A."/>
            <person name="Guo C."/>
            <person name="Argimon S."/>
            <person name="Zhang W."/>
            <person name="Yang X."/>
            <person name="Jeffery I.B."/>
            <person name="Cooney J.C."/>
            <person name="Kagawa T.F."/>
            <person name="Liu W."/>
            <person name="Song Y."/>
            <person name="Salvetti E."/>
            <person name="Wrobel A."/>
            <person name="Rasinkangas P."/>
            <person name="Parkhill J."/>
            <person name="Rea M.C."/>
            <person name="O'Sullivan O."/>
            <person name="Ritari J."/>
            <person name="Douillard F.P."/>
            <person name="Paul Ross R."/>
            <person name="Yang R."/>
            <person name="Briner A.E."/>
            <person name="Felis G.E."/>
            <person name="de Vos W.M."/>
            <person name="Barrangou R."/>
            <person name="Klaenhammer T.R."/>
            <person name="Caufield P.W."/>
            <person name="Cui Y."/>
            <person name="Zhang H."/>
            <person name="O'Toole P.W."/>
        </authorList>
    </citation>
    <scope>NUCLEOTIDE SEQUENCE [LARGE SCALE GENOMIC DNA]</scope>
    <source>
        <strain evidence="13 14">DSM 20653</strain>
    </source>
</reference>
<gene>
    <name evidence="13" type="ORF">FC64_GL000565</name>
</gene>
<dbReference type="GO" id="GO:0004674">
    <property type="term" value="F:protein serine/threonine kinase activity"/>
    <property type="evidence" value="ECO:0007669"/>
    <property type="project" value="UniProtKB-KW"/>
</dbReference>
<dbReference type="Gene3D" id="1.10.510.10">
    <property type="entry name" value="Transferase(Phosphotransferase) domain 1"/>
    <property type="match status" value="1"/>
</dbReference>
<keyword evidence="10" id="KW-0812">Transmembrane</keyword>
<dbReference type="EMBL" id="AYYZ01000004">
    <property type="protein sequence ID" value="KRM53283.1"/>
    <property type="molecule type" value="Genomic_DNA"/>
</dbReference>
<evidence type="ECO:0000256" key="1">
    <source>
        <dbReference type="ARBA" id="ARBA00012513"/>
    </source>
</evidence>
<dbReference type="Gene3D" id="3.30.10.20">
    <property type="match status" value="3"/>
</dbReference>
<dbReference type="InterPro" id="IPR008271">
    <property type="entry name" value="Ser/Thr_kinase_AS"/>
</dbReference>
<keyword evidence="2" id="KW-0723">Serine/threonine-protein kinase</keyword>
<dbReference type="PATRIC" id="fig|1423820.4.peg.572"/>
<feature type="region of interest" description="Disordered" evidence="9">
    <location>
        <begin position="279"/>
        <end position="323"/>
    </location>
</feature>
<dbReference type="GO" id="GO:0005524">
    <property type="term" value="F:ATP binding"/>
    <property type="evidence" value="ECO:0007669"/>
    <property type="project" value="UniProtKB-KW"/>
</dbReference>
<keyword evidence="4" id="KW-0547">Nucleotide-binding</keyword>
<dbReference type="CDD" id="cd06577">
    <property type="entry name" value="PASTA_pknB"/>
    <property type="match status" value="3"/>
</dbReference>
<keyword evidence="10" id="KW-1133">Transmembrane helix</keyword>
<evidence type="ECO:0000256" key="8">
    <source>
        <dbReference type="ARBA" id="ARBA00048679"/>
    </source>
</evidence>
<dbReference type="FunFam" id="1.10.510.10:FF:000021">
    <property type="entry name" value="Serine/threonine protein kinase"/>
    <property type="match status" value="1"/>
</dbReference>
<dbReference type="PANTHER" id="PTHR43289">
    <property type="entry name" value="MITOGEN-ACTIVATED PROTEIN KINASE KINASE KINASE 20-RELATED"/>
    <property type="match status" value="1"/>
</dbReference>
<evidence type="ECO:0000259" key="11">
    <source>
        <dbReference type="PROSITE" id="PS50011"/>
    </source>
</evidence>
<evidence type="ECO:0000256" key="6">
    <source>
        <dbReference type="ARBA" id="ARBA00022840"/>
    </source>
</evidence>
<evidence type="ECO:0000256" key="10">
    <source>
        <dbReference type="SAM" id="Phobius"/>
    </source>
</evidence>
<dbReference type="EC" id="2.7.11.1" evidence="1"/>
<dbReference type="Pfam" id="PF00069">
    <property type="entry name" value="Pkinase"/>
    <property type="match status" value="1"/>
</dbReference>
<proteinExistence type="predicted"/>
<dbReference type="RefSeq" id="WP_057906066.1">
    <property type="nucleotide sequence ID" value="NZ_AYYZ01000004.1"/>
</dbReference>
<evidence type="ECO:0000256" key="7">
    <source>
        <dbReference type="ARBA" id="ARBA00047899"/>
    </source>
</evidence>
<protein>
    <recommendedName>
        <fullName evidence="1">non-specific serine/threonine protein kinase</fullName>
        <ecNumber evidence="1">2.7.11.1</ecNumber>
    </recommendedName>
</protein>
<feature type="domain" description="Protein kinase" evidence="11">
    <location>
        <begin position="11"/>
        <end position="273"/>
    </location>
</feature>
<comment type="catalytic activity">
    <reaction evidence="7">
        <text>L-threonyl-[protein] + ATP = O-phospho-L-threonyl-[protein] + ADP + H(+)</text>
        <dbReference type="Rhea" id="RHEA:46608"/>
        <dbReference type="Rhea" id="RHEA-COMP:11060"/>
        <dbReference type="Rhea" id="RHEA-COMP:11605"/>
        <dbReference type="ChEBI" id="CHEBI:15378"/>
        <dbReference type="ChEBI" id="CHEBI:30013"/>
        <dbReference type="ChEBI" id="CHEBI:30616"/>
        <dbReference type="ChEBI" id="CHEBI:61977"/>
        <dbReference type="ChEBI" id="CHEBI:456216"/>
        <dbReference type="EC" id="2.7.11.1"/>
    </reaction>
</comment>
<dbReference type="InterPro" id="IPR011009">
    <property type="entry name" value="Kinase-like_dom_sf"/>
</dbReference>
<keyword evidence="6" id="KW-0067">ATP-binding</keyword>
<dbReference type="PROSITE" id="PS50011">
    <property type="entry name" value="PROTEIN_KINASE_DOM"/>
    <property type="match status" value="1"/>
</dbReference>
<dbReference type="InterPro" id="IPR000719">
    <property type="entry name" value="Prot_kinase_dom"/>
</dbReference>
<evidence type="ECO:0000256" key="4">
    <source>
        <dbReference type="ARBA" id="ARBA00022741"/>
    </source>
</evidence>
<feature type="domain" description="PASTA" evidence="12">
    <location>
        <begin position="349"/>
        <end position="416"/>
    </location>
</feature>
<dbReference type="PANTHER" id="PTHR43289:SF34">
    <property type="entry name" value="SERINE_THREONINE-PROTEIN KINASE YBDM-RELATED"/>
    <property type="match status" value="1"/>
</dbReference>